<comment type="caution">
    <text evidence="8">The sequence shown here is derived from an EMBL/GenBank/DDBJ whole genome shotgun (WGS) entry which is preliminary data.</text>
</comment>
<feature type="transmembrane region" description="Helical" evidence="7">
    <location>
        <begin position="215"/>
        <end position="236"/>
    </location>
</feature>
<organism evidence="8 9">
    <name type="scientific">Pseudonocardia parietis</name>
    <dbReference type="NCBI Taxonomy" id="570936"/>
    <lineage>
        <taxon>Bacteria</taxon>
        <taxon>Bacillati</taxon>
        <taxon>Actinomycetota</taxon>
        <taxon>Actinomycetes</taxon>
        <taxon>Pseudonocardiales</taxon>
        <taxon>Pseudonocardiaceae</taxon>
        <taxon>Pseudonocardia</taxon>
    </lineage>
</organism>
<name>A0ABS4VV59_9PSEU</name>
<evidence type="ECO:0000256" key="5">
    <source>
        <dbReference type="ARBA" id="ARBA00022989"/>
    </source>
</evidence>
<evidence type="ECO:0000313" key="9">
    <source>
        <dbReference type="Proteomes" id="UP001519295"/>
    </source>
</evidence>
<feature type="transmembrane region" description="Helical" evidence="7">
    <location>
        <begin position="256"/>
        <end position="274"/>
    </location>
</feature>
<dbReference type="PANTHER" id="PTHR30106">
    <property type="entry name" value="INNER MEMBRANE PROTEIN YEIH-RELATED"/>
    <property type="match status" value="1"/>
</dbReference>
<keyword evidence="3" id="KW-1003">Cell membrane</keyword>
<feature type="transmembrane region" description="Helical" evidence="7">
    <location>
        <begin position="159"/>
        <end position="179"/>
    </location>
</feature>
<feature type="transmembrane region" description="Helical" evidence="7">
    <location>
        <begin position="47"/>
        <end position="64"/>
    </location>
</feature>
<evidence type="ECO:0000256" key="7">
    <source>
        <dbReference type="SAM" id="Phobius"/>
    </source>
</evidence>
<protein>
    <submittedName>
        <fullName evidence="8">Integral membrane protein (TIGR00698 family)</fullName>
    </submittedName>
</protein>
<proteinExistence type="inferred from homology"/>
<dbReference type="InterPro" id="IPR018383">
    <property type="entry name" value="UPF0324_pro"/>
</dbReference>
<evidence type="ECO:0000256" key="6">
    <source>
        <dbReference type="ARBA" id="ARBA00023136"/>
    </source>
</evidence>
<keyword evidence="9" id="KW-1185">Reference proteome</keyword>
<keyword evidence="6 7" id="KW-0472">Membrane</keyword>
<feature type="transmembrane region" description="Helical" evidence="7">
    <location>
        <begin position="191"/>
        <end position="209"/>
    </location>
</feature>
<evidence type="ECO:0000256" key="3">
    <source>
        <dbReference type="ARBA" id="ARBA00022475"/>
    </source>
</evidence>
<keyword evidence="5 7" id="KW-1133">Transmembrane helix</keyword>
<dbReference type="PANTHER" id="PTHR30106:SF2">
    <property type="entry name" value="UPF0324 INNER MEMBRANE PROTEIN YEIH"/>
    <property type="match status" value="1"/>
</dbReference>
<dbReference type="EMBL" id="JAGINU010000001">
    <property type="protein sequence ID" value="MBP2367814.1"/>
    <property type="molecule type" value="Genomic_DNA"/>
</dbReference>
<comment type="subcellular location">
    <subcellularLocation>
        <location evidence="1">Cell membrane</location>
        <topology evidence="1">Multi-pass membrane protein</topology>
    </subcellularLocation>
</comment>
<evidence type="ECO:0000313" key="8">
    <source>
        <dbReference type="EMBL" id="MBP2367814.1"/>
    </source>
</evidence>
<feature type="transmembrane region" description="Helical" evidence="7">
    <location>
        <begin position="280"/>
        <end position="303"/>
    </location>
</feature>
<reference evidence="8 9" key="1">
    <citation type="submission" date="2021-03" db="EMBL/GenBank/DDBJ databases">
        <title>Sequencing the genomes of 1000 actinobacteria strains.</title>
        <authorList>
            <person name="Klenk H.-P."/>
        </authorList>
    </citation>
    <scope>NUCLEOTIDE SEQUENCE [LARGE SCALE GENOMIC DNA]</scope>
    <source>
        <strain evidence="8 9">DSM 45256</strain>
    </source>
</reference>
<feature type="transmembrane region" description="Helical" evidence="7">
    <location>
        <begin position="21"/>
        <end position="41"/>
    </location>
</feature>
<comment type="similarity">
    <text evidence="2">Belongs to the UPF0324 family.</text>
</comment>
<dbReference type="RefSeq" id="WP_210027996.1">
    <property type="nucleotide sequence ID" value="NZ_JAGINU010000001.1"/>
</dbReference>
<dbReference type="Pfam" id="PF03601">
    <property type="entry name" value="Cons_hypoth698"/>
    <property type="match status" value="1"/>
</dbReference>
<keyword evidence="4 7" id="KW-0812">Transmembrane</keyword>
<feature type="transmembrane region" description="Helical" evidence="7">
    <location>
        <begin position="315"/>
        <end position="339"/>
    </location>
</feature>
<dbReference type="Proteomes" id="UP001519295">
    <property type="component" value="Unassembled WGS sequence"/>
</dbReference>
<feature type="transmembrane region" description="Helical" evidence="7">
    <location>
        <begin position="102"/>
        <end position="122"/>
    </location>
</feature>
<evidence type="ECO:0000256" key="1">
    <source>
        <dbReference type="ARBA" id="ARBA00004651"/>
    </source>
</evidence>
<accession>A0ABS4VV59</accession>
<feature type="transmembrane region" description="Helical" evidence="7">
    <location>
        <begin position="76"/>
        <end position="96"/>
    </location>
</feature>
<evidence type="ECO:0000256" key="4">
    <source>
        <dbReference type="ARBA" id="ARBA00022692"/>
    </source>
</evidence>
<sequence length="340" mass="33886">MTTSDTPPTERDGVAVRIRRVAPGLVVAALATAVALGVNAALPPVSALTVAVVLGVLAAPLIPERAREGLRWGTRAFLRLGVVLLGLQLGLGEVLGLGPVTVLVVVVVVLVGFAGTLLLGRLLGVSRGLGLLVATGFSICGASAIAAMDSVTESDKEDVATAVTLVTLYGSLAIALVPLIGSELGMSEHRLGAWAGLSVHEVAQVVAAASPAGAAAVAVAVVVKLTRVILLAPMVAGVGLMHRRRGTGAGGKRPPVVPLFVVGFLAMIAARSTGLVPGAVLSFTGTLTTLLFAAALFGLGSEVRLGKLLQTGKRGLVLGALSTLLVGSVSLVAMSIGGIG</sequence>
<gene>
    <name evidence="8" type="ORF">JOF36_003510</name>
</gene>
<evidence type="ECO:0000256" key="2">
    <source>
        <dbReference type="ARBA" id="ARBA00007977"/>
    </source>
</evidence>
<feature type="transmembrane region" description="Helical" evidence="7">
    <location>
        <begin position="129"/>
        <end position="147"/>
    </location>
</feature>